<organism evidence="13 14">
    <name type="scientific">Leptogranulimonas caecicola</name>
    <dbReference type="NCBI Taxonomy" id="2894156"/>
    <lineage>
        <taxon>Bacteria</taxon>
        <taxon>Bacillati</taxon>
        <taxon>Actinomycetota</taxon>
        <taxon>Coriobacteriia</taxon>
        <taxon>Coriobacteriales</taxon>
        <taxon>Kribbibacteriaceae</taxon>
        <taxon>Leptogranulimonas</taxon>
    </lineage>
</organism>
<keyword evidence="6" id="KW-0819">tRNA processing</keyword>
<dbReference type="PANTHER" id="PTHR17490:SF16">
    <property type="entry name" value="THREONYLCARBAMOYL-AMP SYNTHASE"/>
    <property type="match status" value="1"/>
</dbReference>
<dbReference type="Pfam" id="PF01300">
    <property type="entry name" value="Sua5_yciO_yrdC"/>
    <property type="match status" value="1"/>
</dbReference>
<sequence length="216" mass="22784">MGAVVRVNQDNPQEDLVAQGIRVLLDQGCMVMPTDSVYGIGAALAPQNPGHERIFEIKKRERTQTLPLLLADPQGIVRFGQNVQDWVYPVIEQFWPGALTVVVKAASLVPKDYVAANGTIAVRVPDSELVRQLARGCGGALAVTSANTHGAPSPAAFDDLESAVEENVDLVFDGGACPLGIASTIIDATGTEPQLLREGGVSFQAICDAAQARIPS</sequence>
<accession>A0AAU9CIR8</accession>
<gene>
    <name evidence="13" type="ORF">ATTO_01900</name>
</gene>
<dbReference type="PROSITE" id="PS51163">
    <property type="entry name" value="YRDC"/>
    <property type="match status" value="1"/>
</dbReference>
<evidence type="ECO:0000256" key="3">
    <source>
        <dbReference type="ARBA" id="ARBA00012584"/>
    </source>
</evidence>
<comment type="similarity">
    <text evidence="2">Belongs to the SUA5 family.</text>
</comment>
<keyword evidence="4" id="KW-0963">Cytoplasm</keyword>
<evidence type="ECO:0000256" key="6">
    <source>
        <dbReference type="ARBA" id="ARBA00022694"/>
    </source>
</evidence>
<comment type="catalytic activity">
    <reaction evidence="11">
        <text>L-threonine + hydrogencarbonate + ATP = L-threonylcarbamoyladenylate + diphosphate + H2O</text>
        <dbReference type="Rhea" id="RHEA:36407"/>
        <dbReference type="ChEBI" id="CHEBI:15377"/>
        <dbReference type="ChEBI" id="CHEBI:17544"/>
        <dbReference type="ChEBI" id="CHEBI:30616"/>
        <dbReference type="ChEBI" id="CHEBI:33019"/>
        <dbReference type="ChEBI" id="CHEBI:57926"/>
        <dbReference type="ChEBI" id="CHEBI:73682"/>
        <dbReference type="EC" id="2.7.7.87"/>
    </reaction>
</comment>
<dbReference type="NCBIfam" id="TIGR00057">
    <property type="entry name" value="L-threonylcarbamoyladenylate synthase"/>
    <property type="match status" value="1"/>
</dbReference>
<comment type="subcellular location">
    <subcellularLocation>
        <location evidence="1">Cytoplasm</location>
    </subcellularLocation>
</comment>
<dbReference type="InterPro" id="IPR050156">
    <property type="entry name" value="TC-AMP_synthase_SUA5"/>
</dbReference>
<evidence type="ECO:0000256" key="1">
    <source>
        <dbReference type="ARBA" id="ARBA00004496"/>
    </source>
</evidence>
<evidence type="ECO:0000256" key="8">
    <source>
        <dbReference type="ARBA" id="ARBA00022741"/>
    </source>
</evidence>
<dbReference type="GO" id="GO:0003725">
    <property type="term" value="F:double-stranded RNA binding"/>
    <property type="evidence" value="ECO:0007669"/>
    <property type="project" value="InterPro"/>
</dbReference>
<keyword evidence="7" id="KW-0548">Nucleotidyltransferase</keyword>
<protein>
    <recommendedName>
        <fullName evidence="10">L-threonylcarbamoyladenylate synthase</fullName>
        <ecNumber evidence="3">2.7.7.87</ecNumber>
    </recommendedName>
    <alternativeName>
        <fullName evidence="10">L-threonylcarbamoyladenylate synthase</fullName>
    </alternativeName>
</protein>
<evidence type="ECO:0000256" key="5">
    <source>
        <dbReference type="ARBA" id="ARBA00022679"/>
    </source>
</evidence>
<dbReference type="GO" id="GO:0061710">
    <property type="term" value="F:L-threonylcarbamoyladenylate synthase"/>
    <property type="evidence" value="ECO:0007669"/>
    <property type="project" value="UniProtKB-EC"/>
</dbReference>
<evidence type="ECO:0000256" key="11">
    <source>
        <dbReference type="ARBA" id="ARBA00048366"/>
    </source>
</evidence>
<evidence type="ECO:0000313" key="13">
    <source>
        <dbReference type="EMBL" id="BDC90318.1"/>
    </source>
</evidence>
<evidence type="ECO:0000313" key="14">
    <source>
        <dbReference type="Proteomes" id="UP001431186"/>
    </source>
</evidence>
<dbReference type="EMBL" id="AP025285">
    <property type="protein sequence ID" value="BDC90318.1"/>
    <property type="molecule type" value="Genomic_DNA"/>
</dbReference>
<evidence type="ECO:0000256" key="10">
    <source>
        <dbReference type="ARBA" id="ARBA00029774"/>
    </source>
</evidence>
<dbReference type="GO" id="GO:0000049">
    <property type="term" value="F:tRNA binding"/>
    <property type="evidence" value="ECO:0007669"/>
    <property type="project" value="TreeGrafter"/>
</dbReference>
<evidence type="ECO:0000256" key="2">
    <source>
        <dbReference type="ARBA" id="ARBA00007663"/>
    </source>
</evidence>
<dbReference type="KEGG" id="lcal:ATTO_01900"/>
<dbReference type="GO" id="GO:0008033">
    <property type="term" value="P:tRNA processing"/>
    <property type="evidence" value="ECO:0007669"/>
    <property type="project" value="UniProtKB-KW"/>
</dbReference>
<evidence type="ECO:0000256" key="4">
    <source>
        <dbReference type="ARBA" id="ARBA00022490"/>
    </source>
</evidence>
<dbReference type="GO" id="GO:0005524">
    <property type="term" value="F:ATP binding"/>
    <property type="evidence" value="ECO:0007669"/>
    <property type="project" value="UniProtKB-KW"/>
</dbReference>
<dbReference type="GO" id="GO:0005737">
    <property type="term" value="C:cytoplasm"/>
    <property type="evidence" value="ECO:0007669"/>
    <property type="project" value="UniProtKB-SubCell"/>
</dbReference>
<dbReference type="EC" id="2.7.7.87" evidence="3"/>
<dbReference type="SUPFAM" id="SSF55821">
    <property type="entry name" value="YrdC/RibB"/>
    <property type="match status" value="1"/>
</dbReference>
<dbReference type="InterPro" id="IPR017945">
    <property type="entry name" value="DHBP_synth_RibB-like_a/b_dom"/>
</dbReference>
<dbReference type="GO" id="GO:0006450">
    <property type="term" value="P:regulation of translational fidelity"/>
    <property type="evidence" value="ECO:0007669"/>
    <property type="project" value="TreeGrafter"/>
</dbReference>
<dbReference type="Proteomes" id="UP001431186">
    <property type="component" value="Chromosome"/>
</dbReference>
<dbReference type="AlphaFoldDB" id="A0AAU9CIR8"/>
<name>A0AAU9CIR8_9ACTN</name>
<feature type="domain" description="YrdC-like" evidence="12">
    <location>
        <begin position="14"/>
        <end position="201"/>
    </location>
</feature>
<evidence type="ECO:0000256" key="9">
    <source>
        <dbReference type="ARBA" id="ARBA00022840"/>
    </source>
</evidence>
<keyword evidence="8" id="KW-0547">Nucleotide-binding</keyword>
<proteinExistence type="inferred from homology"/>
<keyword evidence="9" id="KW-0067">ATP-binding</keyword>
<evidence type="ECO:0000256" key="7">
    <source>
        <dbReference type="ARBA" id="ARBA00022695"/>
    </source>
</evidence>
<evidence type="ECO:0000259" key="12">
    <source>
        <dbReference type="PROSITE" id="PS51163"/>
    </source>
</evidence>
<dbReference type="PANTHER" id="PTHR17490">
    <property type="entry name" value="SUA5"/>
    <property type="match status" value="1"/>
</dbReference>
<dbReference type="Gene3D" id="3.90.870.10">
    <property type="entry name" value="DHBP synthase"/>
    <property type="match status" value="1"/>
</dbReference>
<dbReference type="InterPro" id="IPR006070">
    <property type="entry name" value="Sua5-like_dom"/>
</dbReference>
<reference evidence="13" key="1">
    <citation type="submission" date="2021-11" db="EMBL/GenBank/DDBJ databases">
        <title>Complete genome sequence of Atopobiaceae bacterium TOC12.</title>
        <authorList>
            <person name="Morinaga K."/>
            <person name="Kusada H."/>
            <person name="Tamaki H."/>
        </authorList>
    </citation>
    <scope>NUCLEOTIDE SEQUENCE</scope>
    <source>
        <strain evidence="13">TOC12</strain>
    </source>
</reference>
<keyword evidence="14" id="KW-1185">Reference proteome</keyword>
<keyword evidence="5" id="KW-0808">Transferase</keyword>